<accession>A0A8S5Q5C2</accession>
<sequence>MLACVEAKMNPDEFGLDYYEALMLHGLQTASVVKRDFNGGYFECETIVLKAFCKRFKIDFLWMFDISKRYLAAINKRE</sequence>
<evidence type="ECO:0000313" key="1">
    <source>
        <dbReference type="EMBL" id="DAE14518.1"/>
    </source>
</evidence>
<protein>
    <submittedName>
        <fullName evidence="1">Uncharacterized protein</fullName>
    </submittedName>
</protein>
<name>A0A8S5Q5C2_9CAUD</name>
<proteinExistence type="predicted"/>
<dbReference type="EMBL" id="BK015584">
    <property type="protein sequence ID" value="DAE14518.1"/>
    <property type="molecule type" value="Genomic_DNA"/>
</dbReference>
<reference evidence="1" key="1">
    <citation type="journal article" date="2021" name="Proc. Natl. Acad. Sci. U.S.A.">
        <title>A Catalog of Tens of Thousands of Viruses from Human Metagenomes Reveals Hidden Associations with Chronic Diseases.</title>
        <authorList>
            <person name="Tisza M.J."/>
            <person name="Buck C.B."/>
        </authorList>
    </citation>
    <scope>NUCLEOTIDE SEQUENCE</scope>
    <source>
        <strain evidence="1">Ct0QB11</strain>
    </source>
</reference>
<organism evidence="1">
    <name type="scientific">Myoviridae sp. ct0QB11</name>
    <dbReference type="NCBI Taxonomy" id="2825012"/>
    <lineage>
        <taxon>Viruses</taxon>
        <taxon>Duplodnaviria</taxon>
        <taxon>Heunggongvirae</taxon>
        <taxon>Uroviricota</taxon>
        <taxon>Caudoviricetes</taxon>
    </lineage>
</organism>